<sequence>MDNLHISATYIIKKSCNPPLSEIRLNSTSSGVRIHK</sequence>
<accession>A0A0B0MHK7</accession>
<evidence type="ECO:0000313" key="2">
    <source>
        <dbReference type="Proteomes" id="UP000032142"/>
    </source>
</evidence>
<proteinExistence type="predicted"/>
<organism evidence="1 2">
    <name type="scientific">Gossypium arboreum</name>
    <name type="common">Tree cotton</name>
    <name type="synonym">Gossypium nanking</name>
    <dbReference type="NCBI Taxonomy" id="29729"/>
    <lineage>
        <taxon>Eukaryota</taxon>
        <taxon>Viridiplantae</taxon>
        <taxon>Streptophyta</taxon>
        <taxon>Embryophyta</taxon>
        <taxon>Tracheophyta</taxon>
        <taxon>Spermatophyta</taxon>
        <taxon>Magnoliopsida</taxon>
        <taxon>eudicotyledons</taxon>
        <taxon>Gunneridae</taxon>
        <taxon>Pentapetalae</taxon>
        <taxon>rosids</taxon>
        <taxon>malvids</taxon>
        <taxon>Malvales</taxon>
        <taxon>Malvaceae</taxon>
        <taxon>Malvoideae</taxon>
        <taxon>Gossypium</taxon>
    </lineage>
</organism>
<dbReference type="EMBL" id="JRRC01097958">
    <property type="protein sequence ID" value="KHF99841.1"/>
    <property type="molecule type" value="Genomic_DNA"/>
</dbReference>
<dbReference type="Proteomes" id="UP000032142">
    <property type="component" value="Unassembled WGS sequence"/>
</dbReference>
<name>A0A0B0MHK7_GOSAR</name>
<evidence type="ECO:0000313" key="1">
    <source>
        <dbReference type="EMBL" id="KHF99841.1"/>
    </source>
</evidence>
<dbReference type="AlphaFoldDB" id="A0A0B0MHK7"/>
<protein>
    <submittedName>
        <fullName evidence="1">Uncharacterized protein</fullName>
    </submittedName>
</protein>
<comment type="caution">
    <text evidence="1">The sequence shown here is derived from an EMBL/GenBank/DDBJ whole genome shotgun (WGS) entry which is preliminary data.</text>
</comment>
<reference evidence="2" key="1">
    <citation type="submission" date="2014-09" db="EMBL/GenBank/DDBJ databases">
        <authorList>
            <person name="Mudge J."/>
            <person name="Ramaraj T."/>
            <person name="Lindquist I.E."/>
            <person name="Bharti A.K."/>
            <person name="Sundararajan A."/>
            <person name="Cameron C.T."/>
            <person name="Woodward J.E."/>
            <person name="May G.D."/>
            <person name="Brubaker C."/>
            <person name="Broadhvest J."/>
            <person name="Wilkins T.A."/>
        </authorList>
    </citation>
    <scope>NUCLEOTIDE SEQUENCE</scope>
    <source>
        <strain evidence="2">cv. AKA8401</strain>
    </source>
</reference>
<gene>
    <name evidence="1" type="ORF">F383_38655</name>
</gene>
<keyword evidence="2" id="KW-1185">Reference proteome</keyword>